<feature type="region of interest" description="Disordered" evidence="14">
    <location>
        <begin position="26"/>
        <end position="60"/>
    </location>
</feature>
<comment type="similarity">
    <text evidence="3">Belongs to the immunoglobulin-binding protein Sbi family.</text>
</comment>
<feature type="region of interest" description="Disordered" evidence="14">
    <location>
        <begin position="880"/>
        <end position="937"/>
    </location>
</feature>
<feature type="compositionally biased region" description="Low complexity" evidence="14">
    <location>
        <begin position="35"/>
        <end position="53"/>
    </location>
</feature>
<feature type="domain" description="Protein A Ig-binding" evidence="16">
    <location>
        <begin position="57"/>
        <end position="105"/>
    </location>
</feature>
<feature type="compositionally biased region" description="Low complexity" evidence="14">
    <location>
        <begin position="901"/>
        <end position="937"/>
    </location>
</feature>
<keyword evidence="7" id="KW-0390">IgG-binding protein</keyword>
<keyword evidence="8 15" id="KW-0732">Signal</keyword>
<feature type="region of interest" description="Disordered" evidence="14">
    <location>
        <begin position="569"/>
        <end position="589"/>
    </location>
</feature>
<dbReference type="EMBL" id="NEFX01000028">
    <property type="protein sequence ID" value="OTW30029.1"/>
    <property type="molecule type" value="Genomic_DNA"/>
</dbReference>
<keyword evidence="9" id="KW-0677">Repeat</keyword>
<keyword evidence="5" id="KW-1003">Cell membrane</keyword>
<evidence type="ECO:0000256" key="13">
    <source>
        <dbReference type="ARBA" id="ARBA00046518"/>
    </source>
</evidence>
<comment type="subunit">
    <text evidence="13">Interacts (via sbi-I and sbi-II domains) with the Fc region of mammalian immunoglobulin G (IgG) proteins. Interacts (via sbi-III and sbi-IV domains) with host complement C3. Interacts (via sbi-III and sbi-IV domains) with host CFH. Interacts (via sbi-IV domain) with beta-2-glycoprotein 1/APOH.</text>
</comment>
<feature type="domain" description="Protein A Ig-binding" evidence="16">
    <location>
        <begin position="109"/>
        <end position="157"/>
    </location>
</feature>
<evidence type="ECO:0000256" key="15">
    <source>
        <dbReference type="SAM" id="SignalP"/>
    </source>
</evidence>
<dbReference type="Pfam" id="PF11621">
    <property type="entry name" value="Sbi-IV"/>
    <property type="match status" value="1"/>
</dbReference>
<evidence type="ECO:0000256" key="2">
    <source>
        <dbReference type="ARBA" id="ARBA00004613"/>
    </source>
</evidence>
<dbReference type="InterPro" id="IPR009063">
    <property type="entry name" value="Ig/albumin-bd_sf"/>
</dbReference>
<evidence type="ECO:0000256" key="8">
    <source>
        <dbReference type="ARBA" id="ARBA00022729"/>
    </source>
</evidence>
<keyword evidence="6" id="KW-0964">Secreted</keyword>
<feature type="domain" description="Immunoglobulin-binding protein Sbi" evidence="17">
    <location>
        <begin position="825"/>
        <end position="878"/>
    </location>
</feature>
<comment type="function">
    <text evidence="12">Plays a role in the inhibition of both the innate and adaptive immune responses. Possesses two N-terminal domains that bind the Fc region of IgG and two domains that form a tripartite complex with complement factors C3b and CFH. By recruiting CFH and C3b, the secreted form acts as a potent complement inhibitor of the alternative pathway-mediated lysis.</text>
</comment>
<protein>
    <recommendedName>
        <fullName evidence="4">Immunoglobulin-binding protein Sbi</fullName>
    </recommendedName>
</protein>
<evidence type="ECO:0000256" key="4">
    <source>
        <dbReference type="ARBA" id="ARBA00014958"/>
    </source>
</evidence>
<comment type="subcellular location">
    <subcellularLocation>
        <location evidence="1">Cell membrane</location>
    </subcellularLocation>
    <subcellularLocation>
        <location evidence="2">Secreted</location>
    </subcellularLocation>
</comment>
<evidence type="ECO:0000256" key="12">
    <source>
        <dbReference type="ARBA" id="ARBA00045140"/>
    </source>
</evidence>
<evidence type="ECO:0000313" key="18">
    <source>
        <dbReference type="EMBL" id="OTW30029.1"/>
    </source>
</evidence>
<feature type="region of interest" description="Disordered" evidence="14">
    <location>
        <begin position="148"/>
        <end position="233"/>
    </location>
</feature>
<evidence type="ECO:0000256" key="6">
    <source>
        <dbReference type="ARBA" id="ARBA00022525"/>
    </source>
</evidence>
<organism evidence="18 19">
    <name type="scientific">Staphylococcus agnetis</name>
    <dbReference type="NCBI Taxonomy" id="985762"/>
    <lineage>
        <taxon>Bacteria</taxon>
        <taxon>Bacillati</taxon>
        <taxon>Bacillota</taxon>
        <taxon>Bacilli</taxon>
        <taxon>Bacillales</taxon>
        <taxon>Staphylococcaceae</taxon>
        <taxon>Staphylococcus</taxon>
    </lineage>
</organism>
<feature type="compositionally biased region" description="Polar residues" evidence="14">
    <location>
        <begin position="148"/>
        <end position="165"/>
    </location>
</feature>
<keyword evidence="11" id="KW-0472">Membrane</keyword>
<dbReference type="Gene3D" id="1.10.10.1270">
    <property type="entry name" value="Sbi, C3 binding domain IV"/>
    <property type="match status" value="1"/>
</dbReference>
<evidence type="ECO:0000313" key="19">
    <source>
        <dbReference type="Proteomes" id="UP000195208"/>
    </source>
</evidence>
<dbReference type="Gene3D" id="1.20.5.420">
    <property type="entry name" value="Immunoglobulin FC, subunit C"/>
    <property type="match status" value="4"/>
</dbReference>
<dbReference type="InterPro" id="IPR041909">
    <property type="entry name" value="Sbi_C3_db_domIV"/>
</dbReference>
<feature type="compositionally biased region" description="Low complexity" evidence="14">
    <location>
        <begin position="178"/>
        <end position="188"/>
    </location>
</feature>
<evidence type="ECO:0000259" key="17">
    <source>
        <dbReference type="Pfam" id="PF11621"/>
    </source>
</evidence>
<dbReference type="Proteomes" id="UP000195208">
    <property type="component" value="Unassembled WGS sequence"/>
</dbReference>
<reference evidence="18 19" key="1">
    <citation type="submission" date="2017-04" db="EMBL/GenBank/DDBJ databases">
        <title>Staphylococcus agnetis, a potential pathogen in the broiler production.</title>
        <authorList>
            <person name="Poulsen L."/>
        </authorList>
    </citation>
    <scope>NUCLEOTIDE SEQUENCE [LARGE SCALE GENOMIC DNA]</scope>
    <source>
        <strain evidence="18 19">723_310714_2_2_spleen</strain>
    </source>
</reference>
<feature type="compositionally biased region" description="Basic residues" evidence="14">
    <location>
        <begin position="572"/>
        <end position="589"/>
    </location>
</feature>
<accession>A0ABX3Z0N8</accession>
<feature type="domain" description="Protein A Ig-binding" evidence="16">
    <location>
        <begin position="247"/>
        <end position="289"/>
    </location>
</feature>
<evidence type="ECO:0000259" key="16">
    <source>
        <dbReference type="Pfam" id="PF02216"/>
    </source>
</evidence>
<dbReference type="InterPro" id="IPR003132">
    <property type="entry name" value="Protein_A_Ig-bd"/>
</dbReference>
<evidence type="ECO:0000256" key="3">
    <source>
        <dbReference type="ARBA" id="ARBA00005827"/>
    </source>
</evidence>
<proteinExistence type="inferred from homology"/>
<dbReference type="SUPFAM" id="SSF46997">
    <property type="entry name" value="Bacterial immunoglobulin/albumin-binding domains"/>
    <property type="match status" value="3"/>
</dbReference>
<feature type="chain" id="PRO_5046168814" description="Immunoglobulin-binding protein Sbi" evidence="15">
    <location>
        <begin position="30"/>
        <end position="1069"/>
    </location>
</feature>
<name>A0ABX3Z0N8_9STAP</name>
<evidence type="ECO:0000256" key="9">
    <source>
        <dbReference type="ARBA" id="ARBA00022737"/>
    </source>
</evidence>
<gene>
    <name evidence="18" type="ORF">B9M88_12045</name>
</gene>
<evidence type="ECO:0000256" key="11">
    <source>
        <dbReference type="ARBA" id="ARBA00023136"/>
    </source>
</evidence>
<keyword evidence="19" id="KW-1185">Reference proteome</keyword>
<dbReference type="InterPro" id="IPR021657">
    <property type="entry name" value="IgG-binding_Sbi_dom_IV"/>
</dbReference>
<evidence type="ECO:0000256" key="5">
    <source>
        <dbReference type="ARBA" id="ARBA00022475"/>
    </source>
</evidence>
<sequence length="1069" mass="121548">MRKQNISRLLIGAATLTLATMVANGEAKASEHTTHQQSTHHYQTHQQHAPQQQARQNDHKDVQRAYYHLIHLKGIDEAQRGRFLKQLHDNPTKETAQNVFSESTKDFNNPERRVAQRNAYFSVVNNPNLSSADRERYIDKIIENPDHSQQTWIESNRVPSQNKDNSATEEELHKLINTQQQTQQTKQTKQTKHANDNTLPDDLYNKLYLPTTNAGKADTTTNKAQDNGHKPSAQDLKAKQEEQHVVQKAFQFLLQLKGLDEKQRSEFLKQLHENPTKETAQNVFSEASKDVTNPERRVAQRKAYINLLENNKLPIGDLERLVKELHKNPDHAQQIWIESHRLSNANTKSKVSEHEFNRLVKPTQKDFDRRDDFLKSNELKALQGSNSGNTASVDEFRRFTKDSVIDLENNKQKLDYLLSSNKDNTVSAEQFRNIHLPNISVPSEKGSLEYLTNSNRDNTLTDDQLPNIINSFPIIPVAQDATIQPRAKASHKRHAHKSSHVKEKGIPYPLYENFGTQIKERGITYPLFENTKAQKKFIEKLLGPNGTKNLTVEELDKLFPPIPVAKEAAKKNVAHSKTKTTKRTQKTKHQYQEAITYPLDVESNEDVLKRLLGSKSLNNLAITQLKSLYPTIPASKEAAQKKGNHQYQEAVTYPLYEDNVVRKALIDELVGPNGTKNISLEKLEKLFPAIPVAKDNVSHKQHAHKSSHVKERGTTYPLYEHSDAQKKFIEELLGPNGTNNLTLEQLEKLFPAIPVTKDKASHKQQAHKSTHVKERGTTYPLYEHSDAQKKFIEELLGPNGTNNLTLEQLEKLFPAIPVTKETMEARQNDRIASANKALVALNKDYSVNSHRFAQREVNKAPHHVQAQLQKQLDGILTTHREKAEKERLQKPETNKTSQKASTSKTDTQTKITQTKTTQSKATQSKATQTTQSEQQTTTSSYYKSLKNYFTQGYHNVAQSHQGFKAKYEQAKYYFNTYFKHKSTIDKLVLAALGNGSKTHIKPLDIKPNGNVFYNTYAHARNYATEALNTGKVLYALYQNPKTVKTAIAAADTVSSFSHSLSNFFASIMK</sequence>
<evidence type="ECO:0000256" key="14">
    <source>
        <dbReference type="SAM" id="MobiDB-lite"/>
    </source>
</evidence>
<comment type="caution">
    <text evidence="18">The sequence shown here is derived from an EMBL/GenBank/DDBJ whole genome shotgun (WGS) entry which is preliminary data.</text>
</comment>
<dbReference type="Pfam" id="PF02216">
    <property type="entry name" value="B"/>
    <property type="match status" value="3"/>
</dbReference>
<evidence type="ECO:0000256" key="1">
    <source>
        <dbReference type="ARBA" id="ARBA00004236"/>
    </source>
</evidence>
<evidence type="ECO:0000256" key="7">
    <source>
        <dbReference type="ARBA" id="ARBA00022652"/>
    </source>
</evidence>
<feature type="signal peptide" evidence="15">
    <location>
        <begin position="1"/>
        <end position="29"/>
    </location>
</feature>
<feature type="compositionally biased region" description="Basic and acidic residues" evidence="14">
    <location>
        <begin position="880"/>
        <end position="893"/>
    </location>
</feature>
<keyword evidence="10" id="KW-0843">Virulence</keyword>
<feature type="compositionally biased region" description="Polar residues" evidence="14">
    <location>
        <begin position="210"/>
        <end position="225"/>
    </location>
</feature>
<evidence type="ECO:0000256" key="10">
    <source>
        <dbReference type="ARBA" id="ARBA00023026"/>
    </source>
</evidence>
<dbReference type="RefSeq" id="WP_085622604.1">
    <property type="nucleotide sequence ID" value="NZ_NDYM01000014.1"/>
</dbReference>